<dbReference type="RefSeq" id="XP_005643160.1">
    <property type="nucleotide sequence ID" value="XM_005643103.1"/>
</dbReference>
<dbReference type="GO" id="GO:0005524">
    <property type="term" value="F:ATP binding"/>
    <property type="evidence" value="ECO:0007669"/>
    <property type="project" value="UniProtKB-UniRule"/>
</dbReference>
<keyword evidence="5 8" id="KW-0694">RNA-binding</keyword>
<evidence type="ECO:0000256" key="5">
    <source>
        <dbReference type="ARBA" id="ARBA00022884"/>
    </source>
</evidence>
<dbReference type="GO" id="GO:0003723">
    <property type="term" value="F:RNA binding"/>
    <property type="evidence" value="ECO:0007669"/>
    <property type="project" value="UniProtKB-UniRule"/>
</dbReference>
<evidence type="ECO:0000256" key="4">
    <source>
        <dbReference type="ARBA" id="ARBA00022840"/>
    </source>
</evidence>
<evidence type="ECO:0000256" key="1">
    <source>
        <dbReference type="ARBA" id="ARBA00022741"/>
    </source>
</evidence>
<evidence type="ECO:0000256" key="8">
    <source>
        <dbReference type="RuleBase" id="RU365068"/>
    </source>
</evidence>
<feature type="domain" description="DEAD-box RNA helicase Q" evidence="12">
    <location>
        <begin position="85"/>
        <end position="114"/>
    </location>
</feature>
<keyword evidence="1 7" id="KW-0547">Nucleotide-binding</keyword>
<gene>
    <name evidence="13" type="ORF">COCSUDRAFT_31548</name>
</gene>
<dbReference type="InterPro" id="IPR027417">
    <property type="entry name" value="P-loop_NTPase"/>
</dbReference>
<dbReference type="InterPro" id="IPR000629">
    <property type="entry name" value="RNA-helicase_DEAD-box_CS"/>
</dbReference>
<dbReference type="EMBL" id="AGSI01000022">
    <property type="protein sequence ID" value="EIE18616.1"/>
    <property type="molecule type" value="Genomic_DNA"/>
</dbReference>
<dbReference type="SMART" id="SM00490">
    <property type="entry name" value="HELICc"/>
    <property type="match status" value="1"/>
</dbReference>
<dbReference type="Gene3D" id="3.40.50.300">
    <property type="entry name" value="P-loop containing nucleotide triphosphate hydrolases"/>
    <property type="match status" value="2"/>
</dbReference>
<evidence type="ECO:0000256" key="6">
    <source>
        <dbReference type="PROSITE-ProRule" id="PRU00552"/>
    </source>
</evidence>
<evidence type="ECO:0000256" key="9">
    <source>
        <dbReference type="SAM" id="MobiDB-lite"/>
    </source>
</evidence>
<dbReference type="InterPro" id="IPR014014">
    <property type="entry name" value="RNA_helicase_DEAD_Q_motif"/>
</dbReference>
<feature type="domain" description="Helicase C-terminal" evidence="11">
    <location>
        <begin position="330"/>
        <end position="480"/>
    </location>
</feature>
<dbReference type="PROSITE" id="PS00039">
    <property type="entry name" value="DEAD_ATP_HELICASE"/>
    <property type="match status" value="1"/>
</dbReference>
<evidence type="ECO:0000256" key="3">
    <source>
        <dbReference type="ARBA" id="ARBA00022806"/>
    </source>
</evidence>
<dbReference type="eggNOG" id="KOG0342">
    <property type="taxonomic scope" value="Eukaryota"/>
</dbReference>
<name>I0YJP7_COCSC</name>
<dbReference type="STRING" id="574566.I0YJP7"/>
<dbReference type="SUPFAM" id="SSF52540">
    <property type="entry name" value="P-loop containing nucleoside triphosphate hydrolases"/>
    <property type="match status" value="1"/>
</dbReference>
<comment type="domain">
    <text evidence="8">The Q motif is unique to and characteristic of the DEAD box family of RNA helicases and controls ATP binding and hydrolysis.</text>
</comment>
<protein>
    <recommendedName>
        <fullName evidence="8">ATP-dependent RNA helicase</fullName>
        <ecNumber evidence="8">3.6.4.13</ecNumber>
    </recommendedName>
</protein>
<dbReference type="GeneID" id="17036765"/>
<dbReference type="PROSITE" id="PS51192">
    <property type="entry name" value="HELICASE_ATP_BIND_1"/>
    <property type="match status" value="1"/>
</dbReference>
<dbReference type="AlphaFoldDB" id="I0YJP7"/>
<comment type="catalytic activity">
    <reaction evidence="8">
        <text>ATP + H2O = ADP + phosphate + H(+)</text>
        <dbReference type="Rhea" id="RHEA:13065"/>
        <dbReference type="ChEBI" id="CHEBI:15377"/>
        <dbReference type="ChEBI" id="CHEBI:15378"/>
        <dbReference type="ChEBI" id="CHEBI:30616"/>
        <dbReference type="ChEBI" id="CHEBI:43474"/>
        <dbReference type="ChEBI" id="CHEBI:456216"/>
        <dbReference type="EC" id="3.6.4.13"/>
    </reaction>
</comment>
<dbReference type="InterPro" id="IPR001650">
    <property type="entry name" value="Helicase_C-like"/>
</dbReference>
<sequence length="558" mass="60963">MQVLLRRAIQRTLAFPCGTLRISAALMDTERQRAGKPRRRQRSSGARAAAAAPVAPASLGLRPTIPQFQQQANMSSTTKESLTEATFASFELSAATLRGITEVMGYTNCTKVQAETLPATLRGLDVVCKAKTGTGKTLAFLIPGIERMLEAPAGRGKIAMLVISPTRELAAQIAEEAKQLTKHQNLAVQVMFGGTNMNRDITDLQRRVPDVLVATPGRLLDHLQNTGTLPPMLSNLRMLVLDEADRLLDMGFRQEIEKLVRMLPPKNGRQNMLFSATYPSNIRELAGIALRPEYQVVDTVGEEDTHAAETVQQQYIVTSMEDQNAHLLAVIRQHMSEDPSFKIMAFFVTARVTQFYCELFQAMGIPVLEMHSRKSQAQRTKAADQFRASKGGCIMFSSDVSARGVDYPDVSLVVQLGLPMEKAQYVHRLGRTARAGKSGKGLIILGDYESNFLNSLSDLPITAAPSPSPQVFAGAQEAVEAGLAAVAYASKAQAYRTWLGFYKGFCKMCKWDSTRLIQAANQYAVTLGCGAQPPPIEKRTVGKMGLKGQCLPAILLML</sequence>
<evidence type="ECO:0000313" key="13">
    <source>
        <dbReference type="EMBL" id="EIE18616.1"/>
    </source>
</evidence>
<dbReference type="Proteomes" id="UP000007264">
    <property type="component" value="Unassembled WGS sequence"/>
</dbReference>
<dbReference type="EC" id="3.6.4.13" evidence="8"/>
<dbReference type="KEGG" id="csl:COCSUDRAFT_31548"/>
<feature type="region of interest" description="Disordered" evidence="9">
    <location>
        <begin position="28"/>
        <end position="53"/>
    </location>
</feature>
<evidence type="ECO:0000313" key="14">
    <source>
        <dbReference type="Proteomes" id="UP000007264"/>
    </source>
</evidence>
<dbReference type="Pfam" id="PF00271">
    <property type="entry name" value="Helicase_C"/>
    <property type="match status" value="1"/>
</dbReference>
<evidence type="ECO:0000256" key="2">
    <source>
        <dbReference type="ARBA" id="ARBA00022801"/>
    </source>
</evidence>
<reference evidence="13 14" key="1">
    <citation type="journal article" date="2012" name="Genome Biol.">
        <title>The genome of the polar eukaryotic microalga coccomyxa subellipsoidea reveals traits of cold adaptation.</title>
        <authorList>
            <person name="Blanc G."/>
            <person name="Agarkova I."/>
            <person name="Grimwood J."/>
            <person name="Kuo A."/>
            <person name="Brueggeman A."/>
            <person name="Dunigan D."/>
            <person name="Gurnon J."/>
            <person name="Ladunga I."/>
            <person name="Lindquist E."/>
            <person name="Lucas S."/>
            <person name="Pangilinan J."/>
            <person name="Proschold T."/>
            <person name="Salamov A."/>
            <person name="Schmutz J."/>
            <person name="Weeks D."/>
            <person name="Yamada T."/>
            <person name="Claverie J.M."/>
            <person name="Grigoriev I."/>
            <person name="Van Etten J."/>
            <person name="Lomsadze A."/>
            <person name="Borodovsky M."/>
        </authorList>
    </citation>
    <scope>NUCLEOTIDE SEQUENCE [LARGE SCALE GENOMIC DNA]</scope>
    <source>
        <strain evidence="13 14">C-169</strain>
    </source>
</reference>
<comment type="similarity">
    <text evidence="7">Belongs to the DEAD box helicase family.</text>
</comment>
<evidence type="ECO:0000256" key="7">
    <source>
        <dbReference type="RuleBase" id="RU000492"/>
    </source>
</evidence>
<dbReference type="SMART" id="SM00487">
    <property type="entry name" value="DEXDc"/>
    <property type="match status" value="1"/>
</dbReference>
<proteinExistence type="inferred from homology"/>
<feature type="domain" description="Helicase ATP-binding" evidence="10">
    <location>
        <begin position="117"/>
        <end position="296"/>
    </location>
</feature>
<evidence type="ECO:0000259" key="12">
    <source>
        <dbReference type="PROSITE" id="PS51195"/>
    </source>
</evidence>
<dbReference type="InterPro" id="IPR014001">
    <property type="entry name" value="Helicase_ATP-bd"/>
</dbReference>
<dbReference type="InterPro" id="IPR011545">
    <property type="entry name" value="DEAD/DEAH_box_helicase_dom"/>
</dbReference>
<keyword evidence="14" id="KW-1185">Reference proteome</keyword>
<feature type="short sequence motif" description="Q motif" evidence="6">
    <location>
        <begin position="85"/>
        <end position="114"/>
    </location>
</feature>
<comment type="caution">
    <text evidence="13">The sequence shown here is derived from an EMBL/GenBank/DDBJ whole genome shotgun (WGS) entry which is preliminary data.</text>
</comment>
<dbReference type="GO" id="GO:0016787">
    <property type="term" value="F:hydrolase activity"/>
    <property type="evidence" value="ECO:0007669"/>
    <property type="project" value="UniProtKB-KW"/>
</dbReference>
<dbReference type="GO" id="GO:0003724">
    <property type="term" value="F:RNA helicase activity"/>
    <property type="evidence" value="ECO:0007669"/>
    <property type="project" value="UniProtKB-EC"/>
</dbReference>
<dbReference type="PROSITE" id="PS51194">
    <property type="entry name" value="HELICASE_CTER"/>
    <property type="match status" value="1"/>
</dbReference>
<dbReference type="OrthoDB" id="193716at2759"/>
<comment type="function">
    <text evidence="8">RNA helicase.</text>
</comment>
<dbReference type="Pfam" id="PF00270">
    <property type="entry name" value="DEAD"/>
    <property type="match status" value="1"/>
</dbReference>
<keyword evidence="4 7" id="KW-0067">ATP-binding</keyword>
<organism evidence="13 14">
    <name type="scientific">Coccomyxa subellipsoidea (strain C-169)</name>
    <name type="common">Green microalga</name>
    <dbReference type="NCBI Taxonomy" id="574566"/>
    <lineage>
        <taxon>Eukaryota</taxon>
        <taxon>Viridiplantae</taxon>
        <taxon>Chlorophyta</taxon>
        <taxon>core chlorophytes</taxon>
        <taxon>Trebouxiophyceae</taxon>
        <taxon>Trebouxiophyceae incertae sedis</taxon>
        <taxon>Coccomyxaceae</taxon>
        <taxon>Coccomyxa</taxon>
        <taxon>Coccomyxa subellipsoidea</taxon>
    </lineage>
</organism>
<evidence type="ECO:0000259" key="10">
    <source>
        <dbReference type="PROSITE" id="PS51192"/>
    </source>
</evidence>
<dbReference type="CDD" id="cd18787">
    <property type="entry name" value="SF2_C_DEAD"/>
    <property type="match status" value="1"/>
</dbReference>
<evidence type="ECO:0000259" key="11">
    <source>
        <dbReference type="PROSITE" id="PS51194"/>
    </source>
</evidence>
<keyword evidence="2 7" id="KW-0378">Hydrolase</keyword>
<accession>I0YJP7</accession>
<dbReference type="PROSITE" id="PS51195">
    <property type="entry name" value="Q_MOTIF"/>
    <property type="match status" value="1"/>
</dbReference>
<keyword evidence="3 7" id="KW-0347">Helicase</keyword>
<feature type="compositionally biased region" description="Low complexity" evidence="9">
    <location>
        <begin position="43"/>
        <end position="53"/>
    </location>
</feature>
<dbReference type="PANTHER" id="PTHR24031">
    <property type="entry name" value="RNA HELICASE"/>
    <property type="match status" value="1"/>
</dbReference>